<keyword evidence="2" id="KW-1185">Reference proteome</keyword>
<name>A0A1W2DUX0_9BACT</name>
<protein>
    <submittedName>
        <fullName evidence="1">Uncharacterized protein</fullName>
    </submittedName>
</protein>
<dbReference type="EMBL" id="FWXY01000020">
    <property type="protein sequence ID" value="SMD00828.1"/>
    <property type="molecule type" value="Genomic_DNA"/>
</dbReference>
<evidence type="ECO:0000313" key="1">
    <source>
        <dbReference type="EMBL" id="SMD00828.1"/>
    </source>
</evidence>
<proteinExistence type="predicted"/>
<evidence type="ECO:0000313" key="2">
    <source>
        <dbReference type="Proteomes" id="UP000192418"/>
    </source>
</evidence>
<sequence length="96" mass="11160">MATPRIKIKLNLQYHCIETEIKKLYNRRVSMGLKKGLTNELEREIEGLKTALETFDFRRLRSQHRQLAGGKNQWAILNVDHHGIPEIDLPIAKQGK</sequence>
<dbReference type="Proteomes" id="UP000192418">
    <property type="component" value="Unassembled WGS sequence"/>
</dbReference>
<accession>A0A1W2DUX0</accession>
<dbReference type="AlphaFoldDB" id="A0A1W2DUX0"/>
<gene>
    <name evidence="1" type="ORF">SAMN02746065_12062</name>
</gene>
<reference evidence="1 2" key="1">
    <citation type="submission" date="2017-04" db="EMBL/GenBank/DDBJ databases">
        <authorList>
            <person name="Afonso C.L."/>
            <person name="Miller P.J."/>
            <person name="Scott M.A."/>
            <person name="Spackman E."/>
            <person name="Goraichik I."/>
            <person name="Dimitrov K.M."/>
            <person name="Suarez D.L."/>
            <person name="Swayne D.E."/>
        </authorList>
    </citation>
    <scope>NUCLEOTIDE SEQUENCE [LARGE SCALE GENOMIC DNA]</scope>
    <source>
        <strain evidence="1 2">DSM 3385</strain>
    </source>
</reference>
<organism evidence="1 2">
    <name type="scientific">Desulfocicer vacuolatum DSM 3385</name>
    <dbReference type="NCBI Taxonomy" id="1121400"/>
    <lineage>
        <taxon>Bacteria</taxon>
        <taxon>Pseudomonadati</taxon>
        <taxon>Thermodesulfobacteriota</taxon>
        <taxon>Desulfobacteria</taxon>
        <taxon>Desulfobacterales</taxon>
        <taxon>Desulfobacteraceae</taxon>
        <taxon>Desulfocicer</taxon>
    </lineage>
</organism>